<comment type="function">
    <text evidence="8">Converts the free carboxyl group of a malonyl-thioester to its methyl ester by transfer of a methyl group from S-adenosyl-L-methionine (SAM). It allows to synthesize pimeloyl-ACP via the fatty acid synthetic pathway.</text>
</comment>
<evidence type="ECO:0000256" key="1">
    <source>
        <dbReference type="ARBA" id="ARBA00000852"/>
    </source>
</evidence>
<dbReference type="Proteomes" id="UP000243661">
    <property type="component" value="Unassembled WGS sequence"/>
</dbReference>
<comment type="pathway">
    <text evidence="2 8">Cofactor biosynthesis; biotin biosynthesis.</text>
</comment>
<proteinExistence type="inferred from homology"/>
<accession>A0A1C4GY85</accession>
<evidence type="ECO:0000256" key="6">
    <source>
        <dbReference type="ARBA" id="ARBA00022691"/>
    </source>
</evidence>
<dbReference type="GO" id="GO:0032259">
    <property type="term" value="P:methylation"/>
    <property type="evidence" value="ECO:0007669"/>
    <property type="project" value="UniProtKB-KW"/>
</dbReference>
<evidence type="ECO:0000313" key="10">
    <source>
        <dbReference type="EMBL" id="SCC73106.1"/>
    </source>
</evidence>
<evidence type="ECO:0000256" key="7">
    <source>
        <dbReference type="ARBA" id="ARBA00022756"/>
    </source>
</evidence>
<dbReference type="SUPFAM" id="SSF53335">
    <property type="entry name" value="S-adenosyl-L-methionine-dependent methyltransferases"/>
    <property type="match status" value="1"/>
</dbReference>
<dbReference type="GO" id="GO:0008757">
    <property type="term" value="F:S-adenosylmethionine-dependent methyltransferase activity"/>
    <property type="evidence" value="ECO:0007669"/>
    <property type="project" value="InterPro"/>
</dbReference>
<dbReference type="InterPro" id="IPR050602">
    <property type="entry name" value="Malonyl-ACP_OMT"/>
</dbReference>
<dbReference type="HAMAP" id="MF_00835">
    <property type="entry name" value="BioC"/>
    <property type="match status" value="1"/>
</dbReference>
<organism evidence="10 11">
    <name type="scientific">Acinetobacter albensis</name>
    <dbReference type="NCBI Taxonomy" id="1673609"/>
    <lineage>
        <taxon>Bacteria</taxon>
        <taxon>Pseudomonadati</taxon>
        <taxon>Pseudomonadota</taxon>
        <taxon>Gammaproteobacteria</taxon>
        <taxon>Moraxellales</taxon>
        <taxon>Moraxellaceae</taxon>
        <taxon>Acinetobacter</taxon>
    </lineage>
</organism>
<evidence type="ECO:0000256" key="2">
    <source>
        <dbReference type="ARBA" id="ARBA00004746"/>
    </source>
</evidence>
<dbReference type="Pfam" id="PF08241">
    <property type="entry name" value="Methyltransf_11"/>
    <property type="match status" value="1"/>
</dbReference>
<dbReference type="PANTHER" id="PTHR13090:SF1">
    <property type="entry name" value="ARGININE-HYDROXYLASE NDUFAF5, MITOCHONDRIAL"/>
    <property type="match status" value="1"/>
</dbReference>
<protein>
    <recommendedName>
        <fullName evidence="3 8">Malonyl-[acyl-carrier protein] O-methyltransferase</fullName>
        <shortName evidence="8">Malonyl-ACP O-methyltransferase</shortName>
        <ecNumber evidence="3 8">2.1.1.197</ecNumber>
    </recommendedName>
    <alternativeName>
        <fullName evidence="8">Biotin synthesis protein BioC</fullName>
    </alternativeName>
</protein>
<evidence type="ECO:0000313" key="11">
    <source>
        <dbReference type="Proteomes" id="UP000243661"/>
    </source>
</evidence>
<evidence type="ECO:0000256" key="8">
    <source>
        <dbReference type="HAMAP-Rule" id="MF_00835"/>
    </source>
</evidence>
<evidence type="ECO:0000256" key="5">
    <source>
        <dbReference type="ARBA" id="ARBA00022679"/>
    </source>
</evidence>
<sequence length="257" mass="29689">MLNIDKTQVAQRFAKAGKSYTEHAVVQKKICQQLLTLMLNHLPQRCFNQTFEMGCGSGNLSHLLMQNFEMKHCVFNDLYPQVKTHFSNLQNIEWLIGDVEQLDFPQSLDLITSSSALQWMNNIEHIFKKCSEALIPDAYFCFSTFGPHNLTEIKALTGQGLSYLNIEEIQEKMTAQNFEILHLSEHIETLTFPHPKYILQHLKATGVTATASKHRWTKQSLQKFYQDYQQFSQINQAGECLYTLSYHPIYCIARSKS</sequence>
<evidence type="ECO:0000256" key="4">
    <source>
        <dbReference type="ARBA" id="ARBA00022603"/>
    </source>
</evidence>
<dbReference type="InterPro" id="IPR011814">
    <property type="entry name" value="BioC"/>
</dbReference>
<dbReference type="InterPro" id="IPR013216">
    <property type="entry name" value="Methyltransf_11"/>
</dbReference>
<dbReference type="UniPathway" id="UPA00078"/>
<evidence type="ECO:0000256" key="3">
    <source>
        <dbReference type="ARBA" id="ARBA00012327"/>
    </source>
</evidence>
<dbReference type="EMBL" id="FMBK01000015">
    <property type="protein sequence ID" value="SCC73106.1"/>
    <property type="molecule type" value="Genomic_DNA"/>
</dbReference>
<gene>
    <name evidence="8" type="primary">bioC</name>
    <name evidence="10" type="ORF">GA0116959_11550</name>
</gene>
<comment type="similarity">
    <text evidence="8">Belongs to the methyltransferase superfamily.</text>
</comment>
<feature type="domain" description="Methyltransferase type 11" evidence="9">
    <location>
        <begin position="52"/>
        <end position="142"/>
    </location>
</feature>
<dbReference type="EC" id="2.1.1.197" evidence="3 8"/>
<name>A0A1C4GY85_9GAMM</name>
<comment type="catalytic activity">
    <reaction evidence="1 8">
        <text>malonyl-[ACP] + S-adenosyl-L-methionine = malonyl-[ACP] methyl ester + S-adenosyl-L-homocysteine</text>
        <dbReference type="Rhea" id="RHEA:17105"/>
        <dbReference type="Rhea" id="RHEA-COMP:9623"/>
        <dbReference type="Rhea" id="RHEA-COMP:9954"/>
        <dbReference type="ChEBI" id="CHEBI:57856"/>
        <dbReference type="ChEBI" id="CHEBI:59789"/>
        <dbReference type="ChEBI" id="CHEBI:78449"/>
        <dbReference type="ChEBI" id="CHEBI:78845"/>
        <dbReference type="EC" id="2.1.1.197"/>
    </reaction>
</comment>
<dbReference type="PANTHER" id="PTHR13090">
    <property type="entry name" value="ARGININE-HYDROXYLASE NDUFAF5, MITOCHONDRIAL"/>
    <property type="match status" value="1"/>
</dbReference>
<dbReference type="RefSeq" id="WP_092720956.1">
    <property type="nucleotide sequence ID" value="NZ_FMBK01000015.1"/>
</dbReference>
<dbReference type="GO" id="GO:0102130">
    <property type="term" value="F:malonyl-CoA methyltransferase activity"/>
    <property type="evidence" value="ECO:0007669"/>
    <property type="project" value="UniProtKB-EC"/>
</dbReference>
<dbReference type="OrthoDB" id="9760689at2"/>
<dbReference type="GO" id="GO:0010340">
    <property type="term" value="F:carboxyl-O-methyltransferase activity"/>
    <property type="evidence" value="ECO:0007669"/>
    <property type="project" value="UniProtKB-UniRule"/>
</dbReference>
<dbReference type="NCBIfam" id="TIGR02072">
    <property type="entry name" value="BioC"/>
    <property type="match status" value="1"/>
</dbReference>
<dbReference type="Gene3D" id="3.40.50.150">
    <property type="entry name" value="Vaccinia Virus protein VP39"/>
    <property type="match status" value="1"/>
</dbReference>
<reference evidence="10 11" key="1">
    <citation type="submission" date="2016-08" db="EMBL/GenBank/DDBJ databases">
        <authorList>
            <person name="Seilhamer J.J."/>
        </authorList>
    </citation>
    <scope>NUCLEOTIDE SEQUENCE [LARGE SCALE GENOMIC DNA]</scope>
    <source>
        <strain evidence="10 11">ANC 4874</strain>
    </source>
</reference>
<dbReference type="AlphaFoldDB" id="A0A1C4GY85"/>
<keyword evidence="6 8" id="KW-0949">S-adenosyl-L-methionine</keyword>
<evidence type="ECO:0000259" key="9">
    <source>
        <dbReference type="Pfam" id="PF08241"/>
    </source>
</evidence>
<dbReference type="GO" id="GO:0009102">
    <property type="term" value="P:biotin biosynthetic process"/>
    <property type="evidence" value="ECO:0007669"/>
    <property type="project" value="UniProtKB-UniRule"/>
</dbReference>
<keyword evidence="5 8" id="KW-0808">Transferase</keyword>
<keyword evidence="4 8" id="KW-0489">Methyltransferase</keyword>
<dbReference type="InterPro" id="IPR029063">
    <property type="entry name" value="SAM-dependent_MTases_sf"/>
</dbReference>
<keyword evidence="7 8" id="KW-0093">Biotin biosynthesis</keyword>
<dbReference type="CDD" id="cd02440">
    <property type="entry name" value="AdoMet_MTases"/>
    <property type="match status" value="1"/>
</dbReference>